<dbReference type="PANTHER" id="PTHR34388:SF1">
    <property type="entry name" value="DNA POLYMERASE III SUBUNIT DELTA"/>
    <property type="match status" value="1"/>
</dbReference>
<feature type="domain" description="DNA polymerase III delta subunit-like C-terminal" evidence="8">
    <location>
        <begin position="104"/>
        <end position="214"/>
    </location>
</feature>
<dbReference type="GO" id="GO:0009360">
    <property type="term" value="C:DNA polymerase III complex"/>
    <property type="evidence" value="ECO:0007669"/>
    <property type="project" value="TreeGrafter"/>
</dbReference>
<keyword evidence="2" id="KW-0808">Transferase</keyword>
<organism evidence="9">
    <name type="scientific">marine metagenome</name>
    <dbReference type="NCBI Taxonomy" id="408172"/>
    <lineage>
        <taxon>unclassified sequences</taxon>
        <taxon>metagenomes</taxon>
        <taxon>ecological metagenomes</taxon>
    </lineage>
</organism>
<protein>
    <recommendedName>
        <fullName evidence="1">DNA-directed DNA polymerase</fullName>
        <ecNumber evidence="1">2.7.7.7</ecNumber>
    </recommendedName>
</protein>
<dbReference type="Gene3D" id="1.10.8.60">
    <property type="match status" value="1"/>
</dbReference>
<dbReference type="GO" id="GO:0003887">
    <property type="term" value="F:DNA-directed DNA polymerase activity"/>
    <property type="evidence" value="ECO:0007669"/>
    <property type="project" value="UniProtKB-KW"/>
</dbReference>
<dbReference type="AlphaFoldDB" id="A0A382QC88"/>
<evidence type="ECO:0000256" key="7">
    <source>
        <dbReference type="ARBA" id="ARBA00049244"/>
    </source>
</evidence>
<dbReference type="GO" id="GO:0003677">
    <property type="term" value="F:DNA binding"/>
    <property type="evidence" value="ECO:0007669"/>
    <property type="project" value="InterPro"/>
</dbReference>
<gene>
    <name evidence="9" type="ORF">METZ01_LOCUS335349</name>
</gene>
<feature type="non-terminal residue" evidence="9">
    <location>
        <position position="1"/>
    </location>
</feature>
<evidence type="ECO:0000256" key="6">
    <source>
        <dbReference type="ARBA" id="ARBA00034754"/>
    </source>
</evidence>
<evidence type="ECO:0000256" key="5">
    <source>
        <dbReference type="ARBA" id="ARBA00022932"/>
    </source>
</evidence>
<reference evidence="9" key="1">
    <citation type="submission" date="2018-05" db="EMBL/GenBank/DDBJ databases">
        <authorList>
            <person name="Lanie J.A."/>
            <person name="Ng W.-L."/>
            <person name="Kazmierczak K.M."/>
            <person name="Andrzejewski T.M."/>
            <person name="Davidsen T.M."/>
            <person name="Wayne K.J."/>
            <person name="Tettelin H."/>
            <person name="Glass J.I."/>
            <person name="Rusch D."/>
            <person name="Podicherti R."/>
            <person name="Tsui H.-C.T."/>
            <person name="Winkler M.E."/>
        </authorList>
    </citation>
    <scope>NUCLEOTIDE SEQUENCE</scope>
</reference>
<evidence type="ECO:0000256" key="1">
    <source>
        <dbReference type="ARBA" id="ARBA00012417"/>
    </source>
</evidence>
<dbReference type="Gene3D" id="1.20.272.10">
    <property type="match status" value="1"/>
</dbReference>
<proteinExistence type="inferred from homology"/>
<dbReference type="NCBIfam" id="TIGR01128">
    <property type="entry name" value="holA"/>
    <property type="match status" value="1"/>
</dbReference>
<dbReference type="EMBL" id="UINC01113100">
    <property type="protein sequence ID" value="SVC82495.1"/>
    <property type="molecule type" value="Genomic_DNA"/>
</dbReference>
<comment type="similarity">
    <text evidence="6">Belongs to the DNA polymerase HolA subunit family.</text>
</comment>
<accession>A0A382QC88</accession>
<keyword evidence="4" id="KW-0235">DNA replication</keyword>
<dbReference type="InterPro" id="IPR027417">
    <property type="entry name" value="P-loop_NTPase"/>
</dbReference>
<evidence type="ECO:0000256" key="2">
    <source>
        <dbReference type="ARBA" id="ARBA00022679"/>
    </source>
</evidence>
<comment type="catalytic activity">
    <reaction evidence="7">
        <text>DNA(n) + a 2'-deoxyribonucleoside 5'-triphosphate = DNA(n+1) + diphosphate</text>
        <dbReference type="Rhea" id="RHEA:22508"/>
        <dbReference type="Rhea" id="RHEA-COMP:17339"/>
        <dbReference type="Rhea" id="RHEA-COMP:17340"/>
        <dbReference type="ChEBI" id="CHEBI:33019"/>
        <dbReference type="ChEBI" id="CHEBI:61560"/>
        <dbReference type="ChEBI" id="CHEBI:173112"/>
        <dbReference type="EC" id="2.7.7.7"/>
    </reaction>
</comment>
<dbReference type="InterPro" id="IPR048466">
    <property type="entry name" value="DNA_pol3_delta-like_C"/>
</dbReference>
<evidence type="ECO:0000259" key="8">
    <source>
        <dbReference type="Pfam" id="PF21694"/>
    </source>
</evidence>
<keyword evidence="3" id="KW-0548">Nucleotidyltransferase</keyword>
<evidence type="ECO:0000313" key="9">
    <source>
        <dbReference type="EMBL" id="SVC82495.1"/>
    </source>
</evidence>
<dbReference type="PANTHER" id="PTHR34388">
    <property type="entry name" value="DNA POLYMERASE III SUBUNIT DELTA"/>
    <property type="match status" value="1"/>
</dbReference>
<name>A0A382QC88_9ZZZZ</name>
<dbReference type="InterPro" id="IPR005790">
    <property type="entry name" value="DNA_polIII_delta"/>
</dbReference>
<dbReference type="InterPro" id="IPR008921">
    <property type="entry name" value="DNA_pol3_clamp-load_cplx_C"/>
</dbReference>
<dbReference type="GO" id="GO:0006261">
    <property type="term" value="P:DNA-templated DNA replication"/>
    <property type="evidence" value="ECO:0007669"/>
    <property type="project" value="TreeGrafter"/>
</dbReference>
<dbReference type="SUPFAM" id="SSF48019">
    <property type="entry name" value="post-AAA+ oligomerization domain-like"/>
    <property type="match status" value="1"/>
</dbReference>
<keyword evidence="5" id="KW-0239">DNA-directed DNA polymerase</keyword>
<evidence type="ECO:0000256" key="3">
    <source>
        <dbReference type="ARBA" id="ARBA00022695"/>
    </source>
</evidence>
<dbReference type="Pfam" id="PF21694">
    <property type="entry name" value="DNA_pol3_delta_C"/>
    <property type="match status" value="1"/>
</dbReference>
<evidence type="ECO:0000256" key="4">
    <source>
        <dbReference type="ARBA" id="ARBA00022705"/>
    </source>
</evidence>
<dbReference type="EC" id="2.7.7.7" evidence="1"/>
<dbReference type="SUPFAM" id="SSF52540">
    <property type="entry name" value="P-loop containing nucleoside triphosphate hydrolases"/>
    <property type="match status" value="1"/>
</dbReference>
<sequence length="220" mass="25651">VLLVISNEYDLRNSFLKEIADHSELLDLRTPFKQEMQKWVRYIVNNRKIRITEEALENYIRIYGDSTAHVINEIEKTSLMLGDEEINEKNMENMDGYARVFKLWNLQDSLGKKELHTSLEITSSLLVNGTPFPRILVNLVYLYQQMLWKKMGQQKPVGYTGINKIITSNITSYDKSYSHSELVRVLQELRKLDVLCKSTSLSDESLIQPLIIKICQSQYV</sequence>